<evidence type="ECO:0000313" key="2">
    <source>
        <dbReference type="EMBL" id="SFN91511.1"/>
    </source>
</evidence>
<dbReference type="Gene3D" id="3.40.50.300">
    <property type="entry name" value="P-loop containing nucleotide triphosphate hydrolases"/>
    <property type="match status" value="1"/>
</dbReference>
<sequence>MERILIIGGNGCGKTTLAQKLALKLELPLIHLDVLYWRDNWKNASKDEFDELLMKELSKPKWIIDGNMNRSIPLRLKYCDTVIYMDFSRTMCVYGAIKRVVKNYGKSRFDMGGYCPEKFNKQKIEFIKAIWNHDKTNRKRFYDMLNNESAVNKIVLKNRRQVNKFLRRF</sequence>
<reference evidence="2 3" key="1">
    <citation type="submission" date="2016-10" db="EMBL/GenBank/DDBJ databases">
        <authorList>
            <person name="de Groot N.N."/>
        </authorList>
    </citation>
    <scope>NUCLEOTIDE SEQUENCE [LARGE SCALE GENOMIC DNA]</scope>
    <source>
        <strain evidence="2 3">DSM 1283</strain>
    </source>
</reference>
<dbReference type="GO" id="GO:0005524">
    <property type="term" value="F:ATP binding"/>
    <property type="evidence" value="ECO:0007669"/>
    <property type="project" value="InterPro"/>
</dbReference>
<dbReference type="SUPFAM" id="SSF52540">
    <property type="entry name" value="P-loop containing nucleoside triphosphate hydrolases"/>
    <property type="match status" value="1"/>
</dbReference>
<dbReference type="InterPro" id="IPR003959">
    <property type="entry name" value="ATPase_AAA_core"/>
</dbReference>
<dbReference type="GO" id="GO:0016301">
    <property type="term" value="F:kinase activity"/>
    <property type="evidence" value="ECO:0007669"/>
    <property type="project" value="UniProtKB-KW"/>
</dbReference>
<dbReference type="OrthoDB" id="1201990at2"/>
<accession>A0A1I5CY06</accession>
<dbReference type="STRING" id="1527.SAMN04489757_10482"/>
<organism evidence="2 3">
    <name type="scientific">Anaerocolumna aminovalerica</name>
    <dbReference type="NCBI Taxonomy" id="1527"/>
    <lineage>
        <taxon>Bacteria</taxon>
        <taxon>Bacillati</taxon>
        <taxon>Bacillota</taxon>
        <taxon>Clostridia</taxon>
        <taxon>Lachnospirales</taxon>
        <taxon>Lachnospiraceae</taxon>
        <taxon>Anaerocolumna</taxon>
    </lineage>
</organism>
<protein>
    <submittedName>
        <fullName evidence="2">Adenylate kinase</fullName>
    </submittedName>
</protein>
<dbReference type="GO" id="GO:0016887">
    <property type="term" value="F:ATP hydrolysis activity"/>
    <property type="evidence" value="ECO:0007669"/>
    <property type="project" value="InterPro"/>
</dbReference>
<dbReference type="EMBL" id="FOWD01000004">
    <property type="protein sequence ID" value="SFN91511.1"/>
    <property type="molecule type" value="Genomic_DNA"/>
</dbReference>
<dbReference type="PANTHER" id="PTHR37816">
    <property type="entry name" value="YALI0E33011P"/>
    <property type="match status" value="1"/>
</dbReference>
<dbReference type="Proteomes" id="UP000198806">
    <property type="component" value="Unassembled WGS sequence"/>
</dbReference>
<dbReference type="Pfam" id="PF00004">
    <property type="entry name" value="AAA"/>
    <property type="match status" value="1"/>
</dbReference>
<evidence type="ECO:0000259" key="1">
    <source>
        <dbReference type="Pfam" id="PF00004"/>
    </source>
</evidence>
<dbReference type="PANTHER" id="PTHR37816:SF3">
    <property type="entry name" value="MODULATES DNA TOPOLOGY"/>
    <property type="match status" value="1"/>
</dbReference>
<name>A0A1I5CY06_9FIRM</name>
<keyword evidence="2" id="KW-0418">Kinase</keyword>
<dbReference type="InterPro" id="IPR052922">
    <property type="entry name" value="Cytidylate_Kinase-2"/>
</dbReference>
<gene>
    <name evidence="2" type="ORF">SAMN04489757_10482</name>
</gene>
<evidence type="ECO:0000313" key="3">
    <source>
        <dbReference type="Proteomes" id="UP000198806"/>
    </source>
</evidence>
<dbReference type="InterPro" id="IPR027417">
    <property type="entry name" value="P-loop_NTPase"/>
</dbReference>
<feature type="domain" description="ATPase AAA-type core" evidence="1">
    <location>
        <begin position="4"/>
        <end position="55"/>
    </location>
</feature>
<keyword evidence="2" id="KW-0808">Transferase</keyword>
<keyword evidence="3" id="KW-1185">Reference proteome</keyword>
<dbReference type="RefSeq" id="WP_091684424.1">
    <property type="nucleotide sequence ID" value="NZ_BAABFM010000079.1"/>
</dbReference>
<dbReference type="AlphaFoldDB" id="A0A1I5CY06"/>
<proteinExistence type="predicted"/>